<proteinExistence type="predicted"/>
<feature type="domain" description="NAD-dependent epimerase/dehydratase" evidence="1">
    <location>
        <begin position="57"/>
        <end position="216"/>
    </location>
</feature>
<evidence type="ECO:0000313" key="2">
    <source>
        <dbReference type="EMBL" id="SMO99227.1"/>
    </source>
</evidence>
<name>A0A521FSM2_9RHOB</name>
<reference evidence="2 3" key="1">
    <citation type="submission" date="2017-05" db="EMBL/GenBank/DDBJ databases">
        <authorList>
            <person name="Varghese N."/>
            <person name="Submissions S."/>
        </authorList>
    </citation>
    <scope>NUCLEOTIDE SEQUENCE [LARGE SCALE GENOMIC DNA]</scope>
    <source>
        <strain evidence="2 3">DSM 29506</strain>
    </source>
</reference>
<sequence>MSVQTKRILVLGASGRVGRLLRLVWEQSPPSDVELLFQSRTGPGVHWEPGQPNPFGQLDAVISLWGVTHGTQTELAANTTLALAAQDLAAQAGADRVLHCSSIAVYAPKDGMLAETDLTDPPNAYGWAKLAMEQALENTAGPKPVILRIGSVAGAESLAGSIQQGWQGTASAVTLDQFADGKGPARSYIAPTDLARVLIRLAVHPFGDLPGVVNVGGPVPVHMETLLQAAGHPMIWKPAPSAARQYAVLDCGRLSKLLPLSKDMSEPKHIMEDWLMLEGRI</sequence>
<dbReference type="EMBL" id="FXTO01000051">
    <property type="protein sequence ID" value="SMO99227.1"/>
    <property type="molecule type" value="Genomic_DNA"/>
</dbReference>
<dbReference type="SUPFAM" id="SSF51735">
    <property type="entry name" value="NAD(P)-binding Rossmann-fold domains"/>
    <property type="match status" value="1"/>
</dbReference>
<dbReference type="RefSeq" id="WP_142495030.1">
    <property type="nucleotide sequence ID" value="NZ_FXTO01000051.1"/>
</dbReference>
<dbReference type="InterPro" id="IPR036291">
    <property type="entry name" value="NAD(P)-bd_dom_sf"/>
</dbReference>
<accession>A0A521FSM2</accession>
<organism evidence="2 3">
    <name type="scientific">Thalassovita litoralis</name>
    <dbReference type="NCBI Taxonomy" id="1010611"/>
    <lineage>
        <taxon>Bacteria</taxon>
        <taxon>Pseudomonadati</taxon>
        <taxon>Pseudomonadota</taxon>
        <taxon>Alphaproteobacteria</taxon>
        <taxon>Rhodobacterales</taxon>
        <taxon>Roseobacteraceae</taxon>
        <taxon>Thalassovita</taxon>
    </lineage>
</organism>
<dbReference type="Proteomes" id="UP000316030">
    <property type="component" value="Unassembled WGS sequence"/>
</dbReference>
<dbReference type="AlphaFoldDB" id="A0A521FSM2"/>
<dbReference type="Gene3D" id="3.40.50.720">
    <property type="entry name" value="NAD(P)-binding Rossmann-like Domain"/>
    <property type="match status" value="1"/>
</dbReference>
<protein>
    <submittedName>
        <fullName evidence="2">Nucleoside-diphosphate-sugar epimerase</fullName>
    </submittedName>
</protein>
<dbReference type="OrthoDB" id="7687386at2"/>
<evidence type="ECO:0000259" key="1">
    <source>
        <dbReference type="Pfam" id="PF01370"/>
    </source>
</evidence>
<dbReference type="Pfam" id="PF01370">
    <property type="entry name" value="Epimerase"/>
    <property type="match status" value="1"/>
</dbReference>
<gene>
    <name evidence="2" type="ORF">SAMN06265173_15114</name>
</gene>
<keyword evidence="3" id="KW-1185">Reference proteome</keyword>
<evidence type="ECO:0000313" key="3">
    <source>
        <dbReference type="Proteomes" id="UP000316030"/>
    </source>
</evidence>
<dbReference type="InterPro" id="IPR001509">
    <property type="entry name" value="Epimerase_deHydtase"/>
</dbReference>